<name>A0A0E9W459_ANGAN</name>
<evidence type="ECO:0000313" key="1">
    <source>
        <dbReference type="EMBL" id="JAH84253.1"/>
    </source>
</evidence>
<sequence>MQRICSLFLADAARHVIRFLFVWGRSLPSILSSASETHVQLDSGWVIELASQLHSMFCL</sequence>
<protein>
    <submittedName>
        <fullName evidence="1">Uncharacterized protein</fullName>
    </submittedName>
</protein>
<accession>A0A0E9W459</accession>
<dbReference type="AlphaFoldDB" id="A0A0E9W459"/>
<organism evidence="1">
    <name type="scientific">Anguilla anguilla</name>
    <name type="common">European freshwater eel</name>
    <name type="synonym">Muraena anguilla</name>
    <dbReference type="NCBI Taxonomy" id="7936"/>
    <lineage>
        <taxon>Eukaryota</taxon>
        <taxon>Metazoa</taxon>
        <taxon>Chordata</taxon>
        <taxon>Craniata</taxon>
        <taxon>Vertebrata</taxon>
        <taxon>Euteleostomi</taxon>
        <taxon>Actinopterygii</taxon>
        <taxon>Neopterygii</taxon>
        <taxon>Teleostei</taxon>
        <taxon>Anguilliformes</taxon>
        <taxon>Anguillidae</taxon>
        <taxon>Anguilla</taxon>
    </lineage>
</organism>
<dbReference type="EMBL" id="GBXM01024324">
    <property type="protein sequence ID" value="JAH84253.1"/>
    <property type="molecule type" value="Transcribed_RNA"/>
</dbReference>
<reference evidence="1" key="2">
    <citation type="journal article" date="2015" name="Fish Shellfish Immunol.">
        <title>Early steps in the European eel (Anguilla anguilla)-Vibrio vulnificus interaction in the gills: Role of the RtxA13 toxin.</title>
        <authorList>
            <person name="Callol A."/>
            <person name="Pajuelo D."/>
            <person name="Ebbesson L."/>
            <person name="Teles M."/>
            <person name="MacKenzie S."/>
            <person name="Amaro C."/>
        </authorList>
    </citation>
    <scope>NUCLEOTIDE SEQUENCE</scope>
</reference>
<proteinExistence type="predicted"/>
<reference evidence="1" key="1">
    <citation type="submission" date="2014-11" db="EMBL/GenBank/DDBJ databases">
        <authorList>
            <person name="Amaro Gonzalez C."/>
        </authorList>
    </citation>
    <scope>NUCLEOTIDE SEQUENCE</scope>
</reference>